<dbReference type="GO" id="GO:0140359">
    <property type="term" value="F:ABC-type transporter activity"/>
    <property type="evidence" value="ECO:0007669"/>
    <property type="project" value="InterPro"/>
</dbReference>
<keyword evidence="2" id="KW-1003">Cell membrane</keyword>
<evidence type="ECO:0000313" key="12">
    <source>
        <dbReference type="EMBL" id="PNI03260.1"/>
    </source>
</evidence>
<dbReference type="PANTHER" id="PTHR43514:SF4">
    <property type="entry name" value="ABC TRANSPORTER I FAMILY MEMBER 10"/>
    <property type="match status" value="1"/>
</dbReference>
<keyword evidence="12" id="KW-0378">Hydrolase</keyword>
<dbReference type="InterPro" id="IPR027417">
    <property type="entry name" value="P-loop_NTPase"/>
</dbReference>
<evidence type="ECO:0000256" key="3">
    <source>
        <dbReference type="ARBA" id="ARBA00022505"/>
    </source>
</evidence>
<dbReference type="InterPro" id="IPR008995">
    <property type="entry name" value="Mo/tungstate-bd_C_term_dom"/>
</dbReference>
<proteinExistence type="predicted"/>
<dbReference type="InterPro" id="IPR017871">
    <property type="entry name" value="ABC_transporter-like_CS"/>
</dbReference>
<keyword evidence="5" id="KW-0547">Nucleotide-binding</keyword>
<dbReference type="SUPFAM" id="SSF50331">
    <property type="entry name" value="MOP-like"/>
    <property type="match status" value="1"/>
</dbReference>
<dbReference type="InterPro" id="IPR003593">
    <property type="entry name" value="AAA+_ATPase"/>
</dbReference>
<dbReference type="Proteomes" id="UP000236449">
    <property type="component" value="Unassembled WGS sequence"/>
</dbReference>
<dbReference type="PROSITE" id="PS50893">
    <property type="entry name" value="ABC_TRANSPORTER_2"/>
    <property type="match status" value="1"/>
</dbReference>
<evidence type="ECO:0000256" key="4">
    <source>
        <dbReference type="ARBA" id="ARBA00022519"/>
    </source>
</evidence>
<evidence type="ECO:0000256" key="5">
    <source>
        <dbReference type="ARBA" id="ARBA00022741"/>
    </source>
</evidence>
<keyword evidence="4" id="KW-0997">Cell inner membrane</keyword>
<reference evidence="12 13" key="1">
    <citation type="submission" date="2018-01" db="EMBL/GenBank/DDBJ databases">
        <title>Draft genome sequences of six Vibrio diazotrophicus strains isolated from deep-sea sediments of the Baltic Sea.</title>
        <authorList>
            <person name="Castillo D."/>
            <person name="Vandieken V."/>
            <person name="Chiang O."/>
            <person name="Middelboe M."/>
        </authorList>
    </citation>
    <scope>NUCLEOTIDE SEQUENCE [LARGE SCALE GENOMIC DNA]</scope>
    <source>
        <strain evidence="12 13">60.27F</strain>
    </source>
</reference>
<dbReference type="AlphaFoldDB" id="A0A2J8HYB4"/>
<dbReference type="SMART" id="SM00382">
    <property type="entry name" value="AAA"/>
    <property type="match status" value="1"/>
</dbReference>
<protein>
    <submittedName>
        <fullName evidence="12">Molybdenum ABC transporter ATP-binding protein</fullName>
        <ecNumber evidence="12">3.6.3.29</ecNumber>
    </submittedName>
</protein>
<dbReference type="PROSITE" id="PS51866">
    <property type="entry name" value="MOP"/>
    <property type="match status" value="1"/>
</dbReference>
<keyword evidence="3 9" id="KW-0500">Molybdenum</keyword>
<dbReference type="Gene3D" id="2.40.50.100">
    <property type="match status" value="1"/>
</dbReference>
<evidence type="ECO:0000259" key="10">
    <source>
        <dbReference type="PROSITE" id="PS50893"/>
    </source>
</evidence>
<feature type="domain" description="Mop" evidence="11">
    <location>
        <begin position="293"/>
        <end position="364"/>
    </location>
</feature>
<evidence type="ECO:0000259" key="11">
    <source>
        <dbReference type="PROSITE" id="PS51866"/>
    </source>
</evidence>
<dbReference type="NCBIfam" id="TIGR02142">
    <property type="entry name" value="modC_ABC"/>
    <property type="match status" value="1"/>
</dbReference>
<dbReference type="FunFam" id="3.40.50.300:FF:000634">
    <property type="entry name" value="Molybdenum import ATP-binding protein ModC"/>
    <property type="match status" value="1"/>
</dbReference>
<dbReference type="PROSITE" id="PS00211">
    <property type="entry name" value="ABC_TRANSPORTER_1"/>
    <property type="match status" value="1"/>
</dbReference>
<dbReference type="RefSeq" id="WP_102966847.1">
    <property type="nucleotide sequence ID" value="NZ_POSK01000012.1"/>
</dbReference>
<dbReference type="EC" id="3.6.3.29" evidence="12"/>
<feature type="domain" description="ABC transporter" evidence="10">
    <location>
        <begin position="2"/>
        <end position="232"/>
    </location>
</feature>
<comment type="caution">
    <text evidence="12">The sequence shown here is derived from an EMBL/GenBank/DDBJ whole genome shotgun (WGS) entry which is preliminary data.</text>
</comment>
<evidence type="ECO:0000256" key="2">
    <source>
        <dbReference type="ARBA" id="ARBA00022475"/>
    </source>
</evidence>
<name>A0A2J8HYB4_VIBDI</name>
<dbReference type="GO" id="GO:0016887">
    <property type="term" value="F:ATP hydrolysis activity"/>
    <property type="evidence" value="ECO:0007669"/>
    <property type="project" value="InterPro"/>
</dbReference>
<dbReference type="Pfam" id="PF03459">
    <property type="entry name" value="TOBE"/>
    <property type="match status" value="1"/>
</dbReference>
<dbReference type="GO" id="GO:0016020">
    <property type="term" value="C:membrane"/>
    <property type="evidence" value="ECO:0007669"/>
    <property type="project" value="InterPro"/>
</dbReference>
<dbReference type="PANTHER" id="PTHR43514">
    <property type="entry name" value="ABC TRANSPORTER I FAMILY MEMBER 10"/>
    <property type="match status" value="1"/>
</dbReference>
<evidence type="ECO:0000256" key="1">
    <source>
        <dbReference type="ARBA" id="ARBA00022448"/>
    </source>
</evidence>
<evidence type="ECO:0000256" key="9">
    <source>
        <dbReference type="PROSITE-ProRule" id="PRU01213"/>
    </source>
</evidence>
<keyword evidence="1" id="KW-0813">Transport</keyword>
<dbReference type="InterPro" id="IPR005116">
    <property type="entry name" value="Transp-assoc_OB_typ1"/>
</dbReference>
<dbReference type="EMBL" id="POSK01000012">
    <property type="protein sequence ID" value="PNI03260.1"/>
    <property type="molecule type" value="Genomic_DNA"/>
</dbReference>
<dbReference type="OrthoDB" id="9802264at2"/>
<keyword evidence="7" id="KW-1278">Translocase</keyword>
<dbReference type="GO" id="GO:0015098">
    <property type="term" value="F:molybdate ion transmembrane transporter activity"/>
    <property type="evidence" value="ECO:0007669"/>
    <property type="project" value="InterPro"/>
</dbReference>
<dbReference type="GO" id="GO:0005524">
    <property type="term" value="F:ATP binding"/>
    <property type="evidence" value="ECO:0007669"/>
    <property type="project" value="UniProtKB-KW"/>
</dbReference>
<dbReference type="InterPro" id="IPR004606">
    <property type="entry name" value="Mop_domain"/>
</dbReference>
<dbReference type="InterPro" id="IPR050334">
    <property type="entry name" value="Molybdenum_import_ModC"/>
</dbReference>
<gene>
    <name evidence="12" type="primary">modC</name>
    <name evidence="12" type="ORF">C1N32_16790</name>
</gene>
<dbReference type="InterPro" id="IPR011868">
    <property type="entry name" value="ModC_ABC_ATP-bd"/>
</dbReference>
<dbReference type="Pfam" id="PF00005">
    <property type="entry name" value="ABC_tran"/>
    <property type="match status" value="1"/>
</dbReference>
<dbReference type="InterPro" id="IPR003439">
    <property type="entry name" value="ABC_transporter-like_ATP-bd"/>
</dbReference>
<keyword evidence="8" id="KW-0472">Membrane</keyword>
<evidence type="ECO:0000256" key="8">
    <source>
        <dbReference type="ARBA" id="ARBA00023136"/>
    </source>
</evidence>
<evidence type="ECO:0000313" key="13">
    <source>
        <dbReference type="Proteomes" id="UP000236449"/>
    </source>
</evidence>
<dbReference type="NCBIfam" id="NF008355">
    <property type="entry name" value="PRK11144.1"/>
    <property type="match status" value="1"/>
</dbReference>
<evidence type="ECO:0000256" key="7">
    <source>
        <dbReference type="ARBA" id="ARBA00022967"/>
    </source>
</evidence>
<dbReference type="Gene3D" id="3.40.50.300">
    <property type="entry name" value="P-loop containing nucleotide triphosphate hydrolases"/>
    <property type="match status" value="1"/>
</dbReference>
<keyword evidence="6 12" id="KW-0067">ATP-binding</keyword>
<evidence type="ECO:0000256" key="6">
    <source>
        <dbReference type="ARBA" id="ARBA00022840"/>
    </source>
</evidence>
<dbReference type="SUPFAM" id="SSF52540">
    <property type="entry name" value="P-loop containing nucleoside triphosphate hydrolases"/>
    <property type="match status" value="1"/>
</dbReference>
<organism evidence="12 13">
    <name type="scientific">Vibrio diazotrophicus</name>
    <dbReference type="NCBI Taxonomy" id="685"/>
    <lineage>
        <taxon>Bacteria</taxon>
        <taxon>Pseudomonadati</taxon>
        <taxon>Pseudomonadota</taxon>
        <taxon>Gammaproteobacteria</taxon>
        <taxon>Vibrionales</taxon>
        <taxon>Vibrionaceae</taxon>
        <taxon>Vibrio</taxon>
    </lineage>
</organism>
<sequence>MNQGVKVTFQKHLENVEMNVDFIAPSHGITAIFGRSGAGKTSIVNAVSGLLSPDTGKIVVNGRTVFDSTQGTNIAVEKRNLGYVFQEPRLFPHYTVQGNLNYGVREKDDEYFNSIVELLSLEPLLSRYPKGLSGGEKQRVAIGRALLSKPDLLLMDEPLASLDLPRKREVMPFLEMLSKKVKIPILYVSHSLSEILRLADHLIVIDQGKVVSDGKIEDVWSSKVMRPWQSFSEQSTLFSATVSKHNLEYGLTQLQFVEGLTFWVQQVDAEVGSTVRLQIRANDVSIALDKNEKSSIRNILPARIAGIEYQHYGDNKKSVSVKLDLNQGCYLWATITKWALDDLKLEEGMQAFAQIKGVSVSQRDIAIANL</sequence>
<accession>A0A2J8HYB4</accession>